<keyword evidence="4" id="KW-1003">Cell membrane</keyword>
<evidence type="ECO:0000256" key="3">
    <source>
        <dbReference type="ARBA" id="ARBA00022448"/>
    </source>
</evidence>
<feature type="signal peptide" evidence="15">
    <location>
        <begin position="1"/>
        <end position="22"/>
    </location>
</feature>
<dbReference type="Pfam" id="PF13531">
    <property type="entry name" value="SBP_bac_11"/>
    <property type="match status" value="1"/>
</dbReference>
<keyword evidence="6 14" id="KW-0479">Metal-binding</keyword>
<evidence type="ECO:0000256" key="12">
    <source>
        <dbReference type="ARBA" id="ARBA00073171"/>
    </source>
</evidence>
<feature type="binding site" evidence="14">
    <location>
        <position position="59"/>
    </location>
    <ligand>
        <name>molybdate</name>
        <dbReference type="ChEBI" id="CHEBI:36264"/>
    </ligand>
</feature>
<name>A0A1C3JVM5_9GAMM</name>
<evidence type="ECO:0000313" key="16">
    <source>
        <dbReference type="EMBL" id="SBT19139.1"/>
    </source>
</evidence>
<accession>A0A1C3JVM5</accession>
<dbReference type="InterPro" id="IPR005950">
    <property type="entry name" value="ModA"/>
</dbReference>
<evidence type="ECO:0000313" key="19">
    <source>
        <dbReference type="Proteomes" id="UP000092871"/>
    </source>
</evidence>
<evidence type="ECO:0000313" key="18">
    <source>
        <dbReference type="Proteomes" id="UP000092840"/>
    </source>
</evidence>
<dbReference type="GO" id="GO:1901359">
    <property type="term" value="F:tungstate binding"/>
    <property type="evidence" value="ECO:0007669"/>
    <property type="project" value="UniProtKB-ARBA"/>
</dbReference>
<dbReference type="FunFam" id="3.40.190.10:FF:000035">
    <property type="entry name" value="Molybdate ABC transporter substrate-binding protein"/>
    <property type="match status" value="1"/>
</dbReference>
<dbReference type="GO" id="GO:0030973">
    <property type="term" value="F:molybdate ion binding"/>
    <property type="evidence" value="ECO:0007669"/>
    <property type="project" value="InterPro"/>
</dbReference>
<dbReference type="FunFam" id="3.40.190.10:FF:000030">
    <property type="entry name" value="Molybdate ABC transporter substrate-binding protein"/>
    <property type="match status" value="1"/>
</dbReference>
<dbReference type="InterPro" id="IPR044084">
    <property type="entry name" value="AvModA-like_subst-bd"/>
</dbReference>
<gene>
    <name evidence="16" type="primary">modA</name>
    <name evidence="16" type="ORF">MGA5115_03300</name>
    <name evidence="17" type="ORF">MGA5116_03356</name>
</gene>
<evidence type="ECO:0000256" key="13">
    <source>
        <dbReference type="ARBA" id="ARBA00078141"/>
    </source>
</evidence>
<evidence type="ECO:0000256" key="10">
    <source>
        <dbReference type="ARBA" id="ARBA00056002"/>
    </source>
</evidence>
<feature type="chain" id="PRO_5008677099" description="Molybdate-binding protein ModA" evidence="15">
    <location>
        <begin position="23"/>
        <end position="251"/>
    </location>
</feature>
<dbReference type="PIRSF" id="PIRSF004846">
    <property type="entry name" value="ModA"/>
    <property type="match status" value="1"/>
</dbReference>
<evidence type="ECO:0000313" key="17">
    <source>
        <dbReference type="EMBL" id="SBT22731.1"/>
    </source>
</evidence>
<comment type="function">
    <text evidence="10">Involved in the transport of molybdenum into the cell. Part of the binding-protein-dependent transport system ModABCD.</text>
</comment>
<comment type="subunit">
    <text evidence="11">The complex is composed of two ATP-binding proteins (ModC), two transmembrane proteins (ModB) and a solute-binding protein (ModA).</text>
</comment>
<dbReference type="Proteomes" id="UP000092871">
    <property type="component" value="Unassembled WGS sequence"/>
</dbReference>
<dbReference type="Gene3D" id="3.40.190.10">
    <property type="entry name" value="Periplasmic binding protein-like II"/>
    <property type="match status" value="2"/>
</dbReference>
<comment type="similarity">
    <text evidence="2">Belongs to the bacterial solute-binding protein ModA family.</text>
</comment>
<evidence type="ECO:0000256" key="14">
    <source>
        <dbReference type="PIRSR" id="PIRSR004846-1"/>
    </source>
</evidence>
<keyword evidence="5 14" id="KW-0500">Molybdenum</keyword>
<keyword evidence="8" id="KW-0472">Membrane</keyword>
<keyword evidence="7 15" id="KW-0732">Signal</keyword>
<evidence type="ECO:0000256" key="6">
    <source>
        <dbReference type="ARBA" id="ARBA00022723"/>
    </source>
</evidence>
<evidence type="ECO:0000256" key="2">
    <source>
        <dbReference type="ARBA" id="ARBA00009175"/>
    </source>
</evidence>
<sequence length="251" mass="26960">MNVVKYLPWLAMGLTVTSQSWAEQVHAAVAANFTGAMKSVVAQFEQDTGHDVLLSFGSSGKILAQIQNGAPFDVFLSADQAKPQALQDKGLVQEGSRFTYAIGALALWSSLPDFIENDYSRLTSDDYNKLALANPKLAPYGLAATEVLQALGLKGTTQAKWVQGENIAQTYQFVATGNADLGFVALSQIMSKGHVTEGSSWIVPSDLYSPIRQDAVLLKTAKDNSAAKALLAYLQSDAAQQIIQSYGYTTE</sequence>
<reference evidence="16 19" key="2">
    <citation type="submission" date="2016-06" db="EMBL/GenBank/DDBJ databases">
        <authorList>
            <person name="Kjaerup R.B."/>
            <person name="Dalgaard T.S."/>
            <person name="Juul-Madsen H.R."/>
        </authorList>
    </citation>
    <scope>NUCLEOTIDE SEQUENCE [LARGE SCALE GENOMIC DNA]</scope>
    <source>
        <strain evidence="16 19">CECT 5115</strain>
    </source>
</reference>
<keyword evidence="3" id="KW-0813">Transport</keyword>
<organism evidence="16 19">
    <name type="scientific">Marinomonas gallaica</name>
    <dbReference type="NCBI Taxonomy" id="1806667"/>
    <lineage>
        <taxon>Bacteria</taxon>
        <taxon>Pseudomonadati</taxon>
        <taxon>Pseudomonadota</taxon>
        <taxon>Gammaproteobacteria</taxon>
        <taxon>Oceanospirillales</taxon>
        <taxon>Oceanospirillaceae</taxon>
        <taxon>Marinomonas</taxon>
    </lineage>
</organism>
<dbReference type="CDD" id="cd13539">
    <property type="entry name" value="PBP2_AvModA"/>
    <property type="match status" value="1"/>
</dbReference>
<evidence type="ECO:0000256" key="8">
    <source>
        <dbReference type="ARBA" id="ARBA00023136"/>
    </source>
</evidence>
<dbReference type="SUPFAM" id="SSF53850">
    <property type="entry name" value="Periplasmic binding protein-like II"/>
    <property type="match status" value="1"/>
</dbReference>
<proteinExistence type="inferred from homology"/>
<dbReference type="InterPro" id="IPR050682">
    <property type="entry name" value="ModA/WtpA"/>
</dbReference>
<keyword evidence="18" id="KW-1185">Reference proteome</keyword>
<dbReference type="PANTHER" id="PTHR30632">
    <property type="entry name" value="MOLYBDATE-BINDING PERIPLASMIC PROTEIN"/>
    <property type="match status" value="1"/>
</dbReference>
<evidence type="ECO:0000256" key="5">
    <source>
        <dbReference type="ARBA" id="ARBA00022505"/>
    </source>
</evidence>
<evidence type="ECO:0000256" key="11">
    <source>
        <dbReference type="ARBA" id="ARBA00062515"/>
    </source>
</evidence>
<feature type="binding site" evidence="14">
    <location>
        <position position="167"/>
    </location>
    <ligand>
        <name>molybdate</name>
        <dbReference type="ChEBI" id="CHEBI:36264"/>
    </ligand>
</feature>
<evidence type="ECO:0000256" key="15">
    <source>
        <dbReference type="SAM" id="SignalP"/>
    </source>
</evidence>
<dbReference type="EMBL" id="FLRA01000026">
    <property type="protein sequence ID" value="SBT19139.1"/>
    <property type="molecule type" value="Genomic_DNA"/>
</dbReference>
<dbReference type="GO" id="GO:0005886">
    <property type="term" value="C:plasma membrane"/>
    <property type="evidence" value="ECO:0007669"/>
    <property type="project" value="UniProtKB-SubCell"/>
</dbReference>
<protein>
    <recommendedName>
        <fullName evidence="12">Molybdate-binding protein ModA</fullName>
    </recommendedName>
    <alternativeName>
        <fullName evidence="13">Molybdate/tungstate-binding protein ModA</fullName>
    </alternativeName>
</protein>
<comment type="subcellular location">
    <subcellularLocation>
        <location evidence="1">Cell membrane</location>
    </subcellularLocation>
</comment>
<dbReference type="PANTHER" id="PTHR30632:SF14">
    <property type="entry name" value="TUNGSTATE_MOLYBDATE_CHROMATE-BINDING PROTEIN MODA"/>
    <property type="match status" value="1"/>
</dbReference>
<dbReference type="OrthoDB" id="9785015at2"/>
<dbReference type="GO" id="GO:0046872">
    <property type="term" value="F:metal ion binding"/>
    <property type="evidence" value="ECO:0007669"/>
    <property type="project" value="UniProtKB-KW"/>
</dbReference>
<dbReference type="Proteomes" id="UP000092840">
    <property type="component" value="Unassembled WGS sequence"/>
</dbReference>
<evidence type="ECO:0000256" key="9">
    <source>
        <dbReference type="ARBA" id="ARBA00023245"/>
    </source>
</evidence>
<dbReference type="GO" id="GO:0015689">
    <property type="term" value="P:molybdate ion transport"/>
    <property type="evidence" value="ECO:0007669"/>
    <property type="project" value="InterPro"/>
</dbReference>
<dbReference type="EMBL" id="FLRB01000030">
    <property type="protein sequence ID" value="SBT22731.1"/>
    <property type="molecule type" value="Genomic_DNA"/>
</dbReference>
<dbReference type="NCBIfam" id="TIGR01256">
    <property type="entry name" value="modA"/>
    <property type="match status" value="1"/>
</dbReference>
<keyword evidence="9" id="KW-0826">Tungsten</keyword>
<dbReference type="RefSeq" id="WP_067038393.1">
    <property type="nucleotide sequence ID" value="NZ_FLRA01000026.1"/>
</dbReference>
<evidence type="ECO:0000256" key="1">
    <source>
        <dbReference type="ARBA" id="ARBA00004236"/>
    </source>
</evidence>
<reference evidence="17 18" key="1">
    <citation type="submission" date="2016-06" db="EMBL/GenBank/DDBJ databases">
        <authorList>
            <person name="Rodrigo-Torres L."/>
            <person name="Arahal D.R."/>
        </authorList>
    </citation>
    <scope>NUCLEOTIDE SEQUENCE [LARGE SCALE GENOMIC DNA]</scope>
    <source>
        <strain evidence="17 18">CECT 5116</strain>
    </source>
</reference>
<evidence type="ECO:0000256" key="7">
    <source>
        <dbReference type="ARBA" id="ARBA00022729"/>
    </source>
</evidence>
<dbReference type="AlphaFoldDB" id="A0A1C3JVM5"/>
<evidence type="ECO:0000256" key="4">
    <source>
        <dbReference type="ARBA" id="ARBA00022475"/>
    </source>
</evidence>